<dbReference type="PROSITE" id="PS00086">
    <property type="entry name" value="CYTOCHROME_P450"/>
    <property type="match status" value="1"/>
</dbReference>
<accession>A0A154MNG5</accession>
<comment type="pathway">
    <text evidence="1">Antibiotic biosynthesis; vancomycin biosynthesis.</text>
</comment>
<dbReference type="InterPro" id="IPR036396">
    <property type="entry name" value="Cyt_P450_sf"/>
</dbReference>
<evidence type="ECO:0000256" key="7">
    <source>
        <dbReference type="ARBA" id="ARBA00023033"/>
    </source>
</evidence>
<proteinExistence type="inferred from homology"/>
<comment type="function">
    <text evidence="8">Involved in the coupling of aromatic side chains of the heptapeptide of vancomycin.</text>
</comment>
<dbReference type="Proteomes" id="UP000076321">
    <property type="component" value="Unassembled WGS sequence"/>
</dbReference>
<keyword evidence="4 9" id="KW-0479">Metal-binding</keyword>
<evidence type="ECO:0000256" key="8">
    <source>
        <dbReference type="ARBA" id="ARBA00055433"/>
    </source>
</evidence>
<dbReference type="SUPFAM" id="SSF48264">
    <property type="entry name" value="Cytochrome P450"/>
    <property type="match status" value="1"/>
</dbReference>
<dbReference type="PANTHER" id="PTHR46696">
    <property type="entry name" value="P450, PUTATIVE (EUROFUNG)-RELATED"/>
    <property type="match status" value="1"/>
</dbReference>
<dbReference type="InterPro" id="IPR017972">
    <property type="entry name" value="Cyt_P450_CS"/>
</dbReference>
<evidence type="ECO:0000313" key="12">
    <source>
        <dbReference type="Proteomes" id="UP000076321"/>
    </source>
</evidence>
<keyword evidence="13" id="KW-1185">Reference proteome</keyword>
<dbReference type="GO" id="GO:0004497">
    <property type="term" value="F:monooxygenase activity"/>
    <property type="evidence" value="ECO:0007669"/>
    <property type="project" value="UniProtKB-KW"/>
</dbReference>
<dbReference type="Gene3D" id="1.10.630.10">
    <property type="entry name" value="Cytochrome P450"/>
    <property type="match status" value="1"/>
</dbReference>
<dbReference type="EMBL" id="LOBU02000004">
    <property type="protein sequence ID" value="OKA10607.1"/>
    <property type="molecule type" value="Genomic_DNA"/>
</dbReference>
<evidence type="ECO:0000256" key="1">
    <source>
        <dbReference type="ARBA" id="ARBA00004660"/>
    </source>
</evidence>
<gene>
    <name evidence="11" type="ORF">ATP06_0204205</name>
    <name evidence="10" type="ORF">AVL48_29705</name>
</gene>
<evidence type="ECO:0000256" key="6">
    <source>
        <dbReference type="ARBA" id="ARBA00023004"/>
    </source>
</evidence>
<dbReference type="EMBL" id="LQCI01000010">
    <property type="protein sequence ID" value="KZB85640.1"/>
    <property type="molecule type" value="Genomic_DNA"/>
</dbReference>
<dbReference type="GO" id="GO:0016705">
    <property type="term" value="F:oxidoreductase activity, acting on paired donors, with incorporation or reduction of molecular oxygen"/>
    <property type="evidence" value="ECO:0007669"/>
    <property type="project" value="InterPro"/>
</dbReference>
<reference evidence="10 12" key="1">
    <citation type="submission" date="2015-12" db="EMBL/GenBank/DDBJ databases">
        <title>Amycolatopsis regifaucium genome sequencing and assembly.</title>
        <authorList>
            <person name="Mayilraj S."/>
        </authorList>
    </citation>
    <scope>NUCLEOTIDE SEQUENCE [LARGE SCALE GENOMIC DNA]</scope>
    <source>
        <strain evidence="10 12">GY080</strain>
    </source>
</reference>
<dbReference type="AlphaFoldDB" id="A0A154MNG5"/>
<keyword evidence="6 9" id="KW-0408">Iron</keyword>
<evidence type="ECO:0000313" key="11">
    <source>
        <dbReference type="EMBL" id="OKA10607.1"/>
    </source>
</evidence>
<dbReference type="Proteomes" id="UP000186883">
    <property type="component" value="Unassembled WGS sequence"/>
</dbReference>
<dbReference type="RefSeq" id="WP_061983154.1">
    <property type="nucleotide sequence ID" value="NZ_FOPQ01000013.1"/>
</dbReference>
<keyword evidence="3 9" id="KW-0349">Heme</keyword>
<dbReference type="GO" id="GO:0005506">
    <property type="term" value="F:iron ion binding"/>
    <property type="evidence" value="ECO:0007669"/>
    <property type="project" value="InterPro"/>
</dbReference>
<keyword evidence="5 9" id="KW-0560">Oxidoreductase</keyword>
<dbReference type="Pfam" id="PF00067">
    <property type="entry name" value="p450"/>
    <property type="match status" value="1"/>
</dbReference>
<evidence type="ECO:0000256" key="9">
    <source>
        <dbReference type="RuleBase" id="RU000461"/>
    </source>
</evidence>
<comment type="caution">
    <text evidence="10">The sequence shown here is derived from an EMBL/GenBank/DDBJ whole genome shotgun (WGS) entry which is preliminary data.</text>
</comment>
<evidence type="ECO:0000256" key="3">
    <source>
        <dbReference type="ARBA" id="ARBA00022617"/>
    </source>
</evidence>
<keyword evidence="7 9" id="KW-0503">Monooxygenase</keyword>
<dbReference type="GO" id="GO:0020037">
    <property type="term" value="F:heme binding"/>
    <property type="evidence" value="ECO:0007669"/>
    <property type="project" value="InterPro"/>
</dbReference>
<dbReference type="InterPro" id="IPR002397">
    <property type="entry name" value="Cyt_P450_B"/>
</dbReference>
<evidence type="ECO:0000256" key="2">
    <source>
        <dbReference type="ARBA" id="ARBA00010617"/>
    </source>
</evidence>
<protein>
    <submittedName>
        <fullName evidence="10">Cytochrome</fullName>
    </submittedName>
</protein>
<dbReference type="FunFam" id="1.10.630.10:FF:000018">
    <property type="entry name" value="Cytochrome P450 monooxygenase"/>
    <property type="match status" value="1"/>
</dbReference>
<name>A0A154MNG5_9PSEU</name>
<evidence type="ECO:0000256" key="4">
    <source>
        <dbReference type="ARBA" id="ARBA00022723"/>
    </source>
</evidence>
<organism evidence="10 12">
    <name type="scientific">Amycolatopsis regifaucium</name>
    <dbReference type="NCBI Taxonomy" id="546365"/>
    <lineage>
        <taxon>Bacteria</taxon>
        <taxon>Bacillati</taxon>
        <taxon>Actinomycetota</taxon>
        <taxon>Actinomycetes</taxon>
        <taxon>Pseudonocardiales</taxon>
        <taxon>Pseudonocardiaceae</taxon>
        <taxon>Amycolatopsis</taxon>
    </lineage>
</organism>
<dbReference type="CDD" id="cd11029">
    <property type="entry name" value="CYP107-like"/>
    <property type="match status" value="1"/>
</dbReference>
<sequence>MRSSEKPKHLTEDLLQDPHRISALLREEGPARKVRMPRGLEAWIVTGYAESRAILADSRVGKDPAAIQRLFERDGFESAGDSAVRALGGHMLNTDPPDHTRLRKLVNQAFTARTVSRLRPRIEQITAELLDGIGDAKRVDLLPAFAVPLPIRVICELLGVHADDQPAFATWSNTMLAWSTPEELQAAAAKMHAYLVDLIEEKRAKPAEDLLSGLIHVSDEGDSLSGEELLAMAFLLLVAGFETTVNLIANSVFALLREPAQLAALRADPALLPGAVEEFLRYDGAIHLATIRYTAEPVQVGDVEIPAGEFVFVSLLGANRDAGRFPDPDRLDVTRSATGHLAFGHGIHYCVGAPLARLEAEIALRALLERFPRLSLAAEPETLRWRESALVHGLETLPVLLR</sequence>
<evidence type="ECO:0000313" key="10">
    <source>
        <dbReference type="EMBL" id="KZB85640.1"/>
    </source>
</evidence>
<evidence type="ECO:0000256" key="5">
    <source>
        <dbReference type="ARBA" id="ARBA00023002"/>
    </source>
</evidence>
<dbReference type="PANTHER" id="PTHR46696:SF1">
    <property type="entry name" value="CYTOCHROME P450 YJIB-RELATED"/>
    <property type="match status" value="1"/>
</dbReference>
<dbReference type="OrthoDB" id="5500002at2"/>
<reference evidence="11 13" key="2">
    <citation type="submission" date="2016-11" db="EMBL/GenBank/DDBJ databases">
        <title>Genome sequencing of Amycolatopsis regifaucium.</title>
        <authorList>
            <person name="Mayilraj S."/>
            <person name="Kaur N."/>
        </authorList>
    </citation>
    <scope>NUCLEOTIDE SEQUENCE [LARGE SCALE GENOMIC DNA]</scope>
    <source>
        <strain evidence="11 13">GY080</strain>
    </source>
</reference>
<dbReference type="InterPro" id="IPR001128">
    <property type="entry name" value="Cyt_P450"/>
</dbReference>
<comment type="similarity">
    <text evidence="2 9">Belongs to the cytochrome P450 family.</text>
</comment>
<evidence type="ECO:0000313" key="13">
    <source>
        <dbReference type="Proteomes" id="UP000186883"/>
    </source>
</evidence>
<dbReference type="PRINTS" id="PR00359">
    <property type="entry name" value="BP450"/>
</dbReference>